<evidence type="ECO:0000313" key="3">
    <source>
        <dbReference type="Proteomes" id="UP001158576"/>
    </source>
</evidence>
<sequence length="276" mass="31501">MQALPKGWKREEVLVVGLAKHKLTETIYISPEGKRIKTKKELMQALGPTWNAPECFDFKTGTFSPDLLKIKQEKDYKKTDYIIKHGVRPIEYDFDLPVRRAQWCGEMPLKLVRGFPDNKVVKDYPNREKDESARPVPPVRSRPCQLLSEKRLEKMFPVDVHGEKVGDVPLPDGIKPSLPDVFDDSCVMTRLSSQLVSTKLPVQGQKEVVPKQIEIAEEGRNVNKALLTSDAVQPLCTNVSISDKDIYAQEDKVRRTQLALAEMMKKYRMQQQALVN</sequence>
<dbReference type="Gene3D" id="3.30.890.10">
    <property type="entry name" value="Methyl-cpg-binding Protein 2, Chain A"/>
    <property type="match status" value="1"/>
</dbReference>
<organism evidence="2 3">
    <name type="scientific">Oikopleura dioica</name>
    <name type="common">Tunicate</name>
    <dbReference type="NCBI Taxonomy" id="34765"/>
    <lineage>
        <taxon>Eukaryota</taxon>
        <taxon>Metazoa</taxon>
        <taxon>Chordata</taxon>
        <taxon>Tunicata</taxon>
        <taxon>Appendicularia</taxon>
        <taxon>Copelata</taxon>
        <taxon>Oikopleuridae</taxon>
        <taxon>Oikopleura</taxon>
    </lineage>
</organism>
<keyword evidence="3" id="KW-1185">Reference proteome</keyword>
<dbReference type="PROSITE" id="PS50982">
    <property type="entry name" value="MBD"/>
    <property type="match status" value="1"/>
</dbReference>
<reference evidence="2 3" key="1">
    <citation type="submission" date="2021-04" db="EMBL/GenBank/DDBJ databases">
        <authorList>
            <person name="Bliznina A."/>
        </authorList>
    </citation>
    <scope>NUCLEOTIDE SEQUENCE [LARGE SCALE GENOMIC DNA]</scope>
</reference>
<gene>
    <name evidence="2" type="ORF">OKIOD_LOCUS2955</name>
</gene>
<evidence type="ECO:0000259" key="1">
    <source>
        <dbReference type="PROSITE" id="PS50982"/>
    </source>
</evidence>
<dbReference type="SUPFAM" id="SSF54171">
    <property type="entry name" value="DNA-binding domain"/>
    <property type="match status" value="1"/>
</dbReference>
<proteinExistence type="predicted"/>
<dbReference type="InterPro" id="IPR001739">
    <property type="entry name" value="Methyl_CpG_DNA-bd"/>
</dbReference>
<accession>A0ABN7RVU0</accession>
<dbReference type="CDD" id="cd00122">
    <property type="entry name" value="MBD"/>
    <property type="match status" value="1"/>
</dbReference>
<dbReference type="InterPro" id="IPR016177">
    <property type="entry name" value="DNA-bd_dom_sf"/>
</dbReference>
<evidence type="ECO:0000313" key="2">
    <source>
        <dbReference type="EMBL" id="CAG5086902.1"/>
    </source>
</evidence>
<dbReference type="Proteomes" id="UP001158576">
    <property type="component" value="Chromosome PAR"/>
</dbReference>
<protein>
    <submittedName>
        <fullName evidence="2">Oidioi.mRNA.OKI2018_I69.PAR.g11397.t1.cds</fullName>
    </submittedName>
</protein>
<dbReference type="EMBL" id="OU015568">
    <property type="protein sequence ID" value="CAG5086902.1"/>
    <property type="molecule type" value="Genomic_DNA"/>
</dbReference>
<name>A0ABN7RVU0_OIKDI</name>
<dbReference type="Pfam" id="PF01429">
    <property type="entry name" value="MBD"/>
    <property type="match status" value="1"/>
</dbReference>
<dbReference type="SMART" id="SM00391">
    <property type="entry name" value="MBD"/>
    <property type="match status" value="1"/>
</dbReference>
<feature type="domain" description="MBD" evidence="1">
    <location>
        <begin position="1"/>
        <end position="63"/>
    </location>
</feature>